<reference evidence="8 9" key="1">
    <citation type="submission" date="2013-10" db="EMBL/GenBank/DDBJ databases">
        <authorList>
            <consortium name="International Citrus Genome Consortium"/>
            <person name="Jenkins J."/>
            <person name="Schmutz J."/>
            <person name="Prochnik S."/>
            <person name="Rokhsar D."/>
            <person name="Gmitter F."/>
            <person name="Ollitrault P."/>
            <person name="Machado M."/>
            <person name="Talon M."/>
            <person name="Wincker P."/>
            <person name="Jaillon O."/>
            <person name="Morgante M."/>
        </authorList>
    </citation>
    <scope>NUCLEOTIDE SEQUENCE</scope>
    <source>
        <strain evidence="9">cv. Clemenules</strain>
    </source>
</reference>
<dbReference type="GO" id="GO:0009969">
    <property type="term" value="P:xyloglucan biosynthetic process"/>
    <property type="evidence" value="ECO:0007669"/>
    <property type="project" value="TreeGrafter"/>
</dbReference>
<evidence type="ECO:0000256" key="4">
    <source>
        <dbReference type="ARBA" id="ARBA00023034"/>
    </source>
</evidence>
<keyword evidence="3 7" id="KW-0808">Transferase</keyword>
<dbReference type="EMBL" id="KI536726">
    <property type="protein sequence ID" value="ESR51979.1"/>
    <property type="molecule type" value="Genomic_DNA"/>
</dbReference>
<sequence>MDPHSHRRRHHRSDFADQRLTELARAPNKRFNINTTRLAKILATGLIILPILVILSLITRQHPSDHTVGLADARILEARSFLYLLYKLINYEALHKYCGPKTQSYNKTLKKVKSSHSSSGSAGTDCKYVVWVAFSGLGNKVLSVTAVLLYALLTNRVMLIDRGEDTVDLFYEPFPKTSWILPLDFLITQKFNGFNMKSPELFDTRPGPFKYVMDQILDCTLKQKLLPEVDNDESAIKSSAKPKLKAVLVTSLNSRYYGILRNMYWEYSTVTGDMVTVYQPSHEEYQQTEKSSHNGKALAEMYLLGITDVLITSSWFETMLFKAQNDTTPNPACQKDESMEPCFHTPPFYDCRGKRGIDTGSMVPYVTHCRI</sequence>
<dbReference type="AlphaFoldDB" id="V4VHB8"/>
<dbReference type="Proteomes" id="UP000030687">
    <property type="component" value="Unassembled WGS sequence"/>
</dbReference>
<comment type="caution">
    <text evidence="7">Lacks conserved residue(s) required for the propagation of feature annotation.</text>
</comment>
<proteinExistence type="inferred from homology"/>
<dbReference type="KEGG" id="cic:CICLE_v10033742mg"/>
<keyword evidence="6 7" id="KW-0961">Cell wall biogenesis/degradation</keyword>
<keyword evidence="7" id="KW-1133">Transmembrane helix</keyword>
<dbReference type="EC" id="2.4.1.-" evidence="7"/>
<dbReference type="eggNOG" id="ENOG502QTTA">
    <property type="taxonomic scope" value="Eukaryota"/>
</dbReference>
<keyword evidence="4 7" id="KW-0333">Golgi apparatus</keyword>
<evidence type="ECO:0000256" key="5">
    <source>
        <dbReference type="ARBA" id="ARBA00023180"/>
    </source>
</evidence>
<dbReference type="Gene3D" id="3.40.50.11340">
    <property type="match status" value="1"/>
</dbReference>
<dbReference type="GO" id="GO:0042546">
    <property type="term" value="P:cell wall biogenesis"/>
    <property type="evidence" value="ECO:0007669"/>
    <property type="project" value="InterPro"/>
</dbReference>
<evidence type="ECO:0000256" key="2">
    <source>
        <dbReference type="ARBA" id="ARBA00022676"/>
    </source>
</evidence>
<comment type="subcellular location">
    <subcellularLocation>
        <location evidence="7">Golgi apparatus</location>
        <location evidence="7">Golgi stack membrane</location>
        <topology evidence="7">Single-pass type II membrane protein</topology>
    </subcellularLocation>
</comment>
<keyword evidence="7" id="KW-0812">Transmembrane</keyword>
<dbReference type="Gramene" id="ESR51979">
    <property type="protein sequence ID" value="ESR51979"/>
    <property type="gene ID" value="CICLE_v10033742mg"/>
</dbReference>
<dbReference type="GO" id="GO:0008107">
    <property type="term" value="F:galactoside 2-alpha-L-fucosyltransferase activity"/>
    <property type="evidence" value="ECO:0007669"/>
    <property type="project" value="InterPro"/>
</dbReference>
<comment type="function">
    <text evidence="7">May be involved in cell wall biosynthesis.</text>
</comment>
<dbReference type="STRING" id="85681.V4VHB8"/>
<keyword evidence="7" id="KW-0472">Membrane</keyword>
<keyword evidence="9" id="KW-1185">Reference proteome</keyword>
<dbReference type="Pfam" id="PF03254">
    <property type="entry name" value="XG_FTase"/>
    <property type="match status" value="1"/>
</dbReference>
<evidence type="ECO:0000256" key="6">
    <source>
        <dbReference type="ARBA" id="ARBA00023316"/>
    </source>
</evidence>
<keyword evidence="2 7" id="KW-0328">Glycosyltransferase</keyword>
<dbReference type="GO" id="GO:0032580">
    <property type="term" value="C:Golgi cisterna membrane"/>
    <property type="evidence" value="ECO:0007669"/>
    <property type="project" value="UniProtKB-SubCell"/>
</dbReference>
<dbReference type="GO" id="GO:0071555">
    <property type="term" value="P:cell wall organization"/>
    <property type="evidence" value="ECO:0007669"/>
    <property type="project" value="UniProtKB-UniRule"/>
</dbReference>
<feature type="transmembrane region" description="Helical" evidence="7">
    <location>
        <begin position="128"/>
        <end position="153"/>
    </location>
</feature>
<organism evidence="8 9">
    <name type="scientific">Citrus clementina</name>
    <name type="common">Clementine</name>
    <name type="synonym">Citrus deliciosa x Citrus sinensis</name>
    <dbReference type="NCBI Taxonomy" id="85681"/>
    <lineage>
        <taxon>Eukaryota</taxon>
        <taxon>Viridiplantae</taxon>
        <taxon>Streptophyta</taxon>
        <taxon>Embryophyta</taxon>
        <taxon>Tracheophyta</taxon>
        <taxon>Spermatophyta</taxon>
        <taxon>Magnoliopsida</taxon>
        <taxon>eudicotyledons</taxon>
        <taxon>Gunneridae</taxon>
        <taxon>Pentapetalae</taxon>
        <taxon>rosids</taxon>
        <taxon>malvids</taxon>
        <taxon>Sapindales</taxon>
        <taxon>Rutaceae</taxon>
        <taxon>Aurantioideae</taxon>
        <taxon>Citrus</taxon>
    </lineage>
</organism>
<name>V4VHB8_CITCL</name>
<comment type="similarity">
    <text evidence="1 7">Belongs to the glycosyltransferase 37 family.</text>
</comment>
<evidence type="ECO:0000313" key="8">
    <source>
        <dbReference type="EMBL" id="ESR51979.1"/>
    </source>
</evidence>
<dbReference type="PANTHER" id="PTHR31889:SF74">
    <property type="entry name" value="GALACTOSIDE 2-ALPHA-L-FUCOSYLTRANSFERASE"/>
    <property type="match status" value="1"/>
</dbReference>
<evidence type="ECO:0000256" key="7">
    <source>
        <dbReference type="RuleBase" id="RU367004"/>
    </source>
</evidence>
<dbReference type="OMA" id="HNIRRCE"/>
<dbReference type="FunFam" id="3.40.50.11340:FF:000005">
    <property type="entry name" value="Galactoside 2-alpha-L-fucosyltransferase"/>
    <property type="match status" value="1"/>
</dbReference>
<evidence type="ECO:0000256" key="3">
    <source>
        <dbReference type="ARBA" id="ARBA00022679"/>
    </source>
</evidence>
<evidence type="ECO:0000313" key="9">
    <source>
        <dbReference type="Proteomes" id="UP000030687"/>
    </source>
</evidence>
<feature type="transmembrane region" description="Helical" evidence="7">
    <location>
        <begin position="38"/>
        <end position="58"/>
    </location>
</feature>
<dbReference type="InParanoid" id="V4VHB8"/>
<evidence type="ECO:0000256" key="1">
    <source>
        <dbReference type="ARBA" id="ARBA00010481"/>
    </source>
</evidence>
<dbReference type="PANTHER" id="PTHR31889">
    <property type="entry name" value="FUCOSYLTRANSFERASE 2-RELATED"/>
    <property type="match status" value="1"/>
</dbReference>
<keyword evidence="5" id="KW-0325">Glycoprotein</keyword>
<protein>
    <recommendedName>
        <fullName evidence="7">Fucosyltransferase</fullName>
        <ecNumber evidence="7">2.4.1.-</ecNumber>
    </recommendedName>
</protein>
<dbReference type="InterPro" id="IPR004938">
    <property type="entry name" value="XG_FTase"/>
</dbReference>
<accession>V4VHB8</accession>
<gene>
    <name evidence="8" type="ORF">CICLE_v10033742mg</name>
</gene>